<accession>A0ABZ2JX57</accession>
<sequence length="107" mass="11527">MITITEKAASKVKEIAAAESLEGQGLRLRVVGGGCAGFSYDLYFEDAIGEMDEQYESNGVKLYVDPLSHQYLEETEIDYVEGVHGSGFKFNNPNVKGTCGCGSSFSA</sequence>
<dbReference type="InterPro" id="IPR017870">
    <property type="entry name" value="FeS_cluster_insertion_CS"/>
</dbReference>
<proteinExistence type="predicted"/>
<dbReference type="Proteomes" id="UP001379533">
    <property type="component" value="Chromosome"/>
</dbReference>
<organism evidence="2 3">
    <name type="scientific">Pendulispora brunnea</name>
    <dbReference type="NCBI Taxonomy" id="2905690"/>
    <lineage>
        <taxon>Bacteria</taxon>
        <taxon>Pseudomonadati</taxon>
        <taxon>Myxococcota</taxon>
        <taxon>Myxococcia</taxon>
        <taxon>Myxococcales</taxon>
        <taxon>Sorangiineae</taxon>
        <taxon>Pendulisporaceae</taxon>
        <taxon>Pendulispora</taxon>
    </lineage>
</organism>
<dbReference type="InterPro" id="IPR000361">
    <property type="entry name" value="ATAP_core_dom"/>
</dbReference>
<dbReference type="PANTHER" id="PTHR43011">
    <property type="entry name" value="IRON-SULFUR CLUSTER ASSEMBLY 2 HOMOLOG, MITOCHONDRIAL"/>
    <property type="match status" value="1"/>
</dbReference>
<dbReference type="Gene3D" id="2.60.300.12">
    <property type="entry name" value="HesB-like domain"/>
    <property type="match status" value="1"/>
</dbReference>
<feature type="domain" description="Core" evidence="1">
    <location>
        <begin position="2"/>
        <end position="102"/>
    </location>
</feature>
<keyword evidence="3" id="KW-1185">Reference proteome</keyword>
<evidence type="ECO:0000313" key="2">
    <source>
        <dbReference type="EMBL" id="WXA91001.1"/>
    </source>
</evidence>
<evidence type="ECO:0000259" key="1">
    <source>
        <dbReference type="Pfam" id="PF01521"/>
    </source>
</evidence>
<protein>
    <submittedName>
        <fullName evidence="2">Iron-sulfur cluster insertion protein ErpA</fullName>
    </submittedName>
</protein>
<reference evidence="2 3" key="1">
    <citation type="submission" date="2021-12" db="EMBL/GenBank/DDBJ databases">
        <title>Discovery of the Pendulisporaceae a myxobacterial family with distinct sporulation behavior and unique specialized metabolism.</title>
        <authorList>
            <person name="Garcia R."/>
            <person name="Popoff A."/>
            <person name="Bader C.D."/>
            <person name="Loehr J."/>
            <person name="Walesch S."/>
            <person name="Walt C."/>
            <person name="Boldt J."/>
            <person name="Bunk B."/>
            <person name="Haeckl F.J.F.P.J."/>
            <person name="Gunesch A.P."/>
            <person name="Birkelbach J."/>
            <person name="Nuebel U."/>
            <person name="Pietschmann T."/>
            <person name="Bach T."/>
            <person name="Mueller R."/>
        </authorList>
    </citation>
    <scope>NUCLEOTIDE SEQUENCE [LARGE SCALE GENOMIC DNA]</scope>
    <source>
        <strain evidence="2 3">MSr12523</strain>
    </source>
</reference>
<dbReference type="PROSITE" id="PS01152">
    <property type="entry name" value="HESB"/>
    <property type="match status" value="1"/>
</dbReference>
<dbReference type="Pfam" id="PF01521">
    <property type="entry name" value="Fe-S_biosyn"/>
    <property type="match status" value="1"/>
</dbReference>
<evidence type="ECO:0000313" key="3">
    <source>
        <dbReference type="Proteomes" id="UP001379533"/>
    </source>
</evidence>
<dbReference type="EMBL" id="CP089982">
    <property type="protein sequence ID" value="WXA91001.1"/>
    <property type="molecule type" value="Genomic_DNA"/>
</dbReference>
<gene>
    <name evidence="2" type="primary">erpA</name>
    <name evidence="2" type="ORF">LZC95_31675</name>
</gene>
<dbReference type="RefSeq" id="WP_394841621.1">
    <property type="nucleotide sequence ID" value="NZ_CP089982.1"/>
</dbReference>
<dbReference type="InterPro" id="IPR016092">
    <property type="entry name" value="ATAP"/>
</dbReference>
<dbReference type="InterPro" id="IPR035903">
    <property type="entry name" value="HesB-like_dom_sf"/>
</dbReference>
<dbReference type="NCBIfam" id="NF010147">
    <property type="entry name" value="PRK13623.1"/>
    <property type="match status" value="1"/>
</dbReference>
<dbReference type="PANTHER" id="PTHR43011:SF1">
    <property type="entry name" value="IRON-SULFUR CLUSTER ASSEMBLY 2 HOMOLOG, MITOCHONDRIAL"/>
    <property type="match status" value="1"/>
</dbReference>
<name>A0ABZ2JX57_9BACT</name>
<dbReference type="NCBIfam" id="TIGR00049">
    <property type="entry name" value="iron-sulfur cluster assembly accessory protein"/>
    <property type="match status" value="1"/>
</dbReference>
<dbReference type="SUPFAM" id="SSF89360">
    <property type="entry name" value="HesB-like domain"/>
    <property type="match status" value="1"/>
</dbReference>